<protein>
    <submittedName>
        <fullName evidence="2">Uncharacterized protein</fullName>
    </submittedName>
</protein>
<dbReference type="GeneID" id="20672337"/>
<dbReference type="InterPro" id="IPR019410">
    <property type="entry name" value="Methyltransf_16"/>
</dbReference>
<dbReference type="PANTHER" id="PTHR14614">
    <property type="entry name" value="HEPATOCELLULAR CARCINOMA-ASSOCIATED ANTIGEN"/>
    <property type="match status" value="1"/>
</dbReference>
<dbReference type="STRING" id="747525.W4JYC0"/>
<dbReference type="Pfam" id="PF10294">
    <property type="entry name" value="Methyltransf_16"/>
    <property type="match status" value="1"/>
</dbReference>
<gene>
    <name evidence="2" type="ORF">HETIRDRAFT_387896</name>
</gene>
<dbReference type="AlphaFoldDB" id="W4JYC0"/>
<dbReference type="eggNOG" id="KOG2793">
    <property type="taxonomic scope" value="Eukaryota"/>
</dbReference>
<dbReference type="InParanoid" id="W4JYC0"/>
<accession>W4JYC0</accession>
<dbReference type="EMBL" id="KI925462">
    <property type="protein sequence ID" value="ETW77851.1"/>
    <property type="molecule type" value="Genomic_DNA"/>
</dbReference>
<dbReference type="InterPro" id="IPR029063">
    <property type="entry name" value="SAM-dependent_MTases_sf"/>
</dbReference>
<dbReference type="Proteomes" id="UP000030671">
    <property type="component" value="Unassembled WGS sequence"/>
</dbReference>
<reference evidence="2 3" key="1">
    <citation type="journal article" date="2012" name="New Phytol.">
        <title>Insight into trade-off between wood decay and parasitism from the genome of a fungal forest pathogen.</title>
        <authorList>
            <person name="Olson A."/>
            <person name="Aerts A."/>
            <person name="Asiegbu F."/>
            <person name="Belbahri L."/>
            <person name="Bouzid O."/>
            <person name="Broberg A."/>
            <person name="Canback B."/>
            <person name="Coutinho P.M."/>
            <person name="Cullen D."/>
            <person name="Dalman K."/>
            <person name="Deflorio G."/>
            <person name="van Diepen L.T."/>
            <person name="Dunand C."/>
            <person name="Duplessis S."/>
            <person name="Durling M."/>
            <person name="Gonthier P."/>
            <person name="Grimwood J."/>
            <person name="Fossdal C.G."/>
            <person name="Hansson D."/>
            <person name="Henrissat B."/>
            <person name="Hietala A."/>
            <person name="Himmelstrand K."/>
            <person name="Hoffmeister D."/>
            <person name="Hogberg N."/>
            <person name="James T.Y."/>
            <person name="Karlsson M."/>
            <person name="Kohler A."/>
            <person name="Kues U."/>
            <person name="Lee Y.H."/>
            <person name="Lin Y.C."/>
            <person name="Lind M."/>
            <person name="Lindquist E."/>
            <person name="Lombard V."/>
            <person name="Lucas S."/>
            <person name="Lunden K."/>
            <person name="Morin E."/>
            <person name="Murat C."/>
            <person name="Park J."/>
            <person name="Raffaello T."/>
            <person name="Rouze P."/>
            <person name="Salamov A."/>
            <person name="Schmutz J."/>
            <person name="Solheim H."/>
            <person name="Stahlberg J."/>
            <person name="Velez H."/>
            <person name="de Vries R.P."/>
            <person name="Wiebenga A."/>
            <person name="Woodward S."/>
            <person name="Yakovlev I."/>
            <person name="Garbelotto M."/>
            <person name="Martin F."/>
            <person name="Grigoriev I.V."/>
            <person name="Stenlid J."/>
        </authorList>
    </citation>
    <scope>NUCLEOTIDE SEQUENCE [LARGE SCALE GENOMIC DNA]</scope>
    <source>
        <strain evidence="2 3">TC 32-1</strain>
    </source>
</reference>
<evidence type="ECO:0000313" key="3">
    <source>
        <dbReference type="Proteomes" id="UP000030671"/>
    </source>
</evidence>
<evidence type="ECO:0000313" key="2">
    <source>
        <dbReference type="EMBL" id="ETW77851.1"/>
    </source>
</evidence>
<proteinExistence type="predicted"/>
<organism evidence="2 3">
    <name type="scientific">Heterobasidion irregulare (strain TC 32-1)</name>
    <dbReference type="NCBI Taxonomy" id="747525"/>
    <lineage>
        <taxon>Eukaryota</taxon>
        <taxon>Fungi</taxon>
        <taxon>Dikarya</taxon>
        <taxon>Basidiomycota</taxon>
        <taxon>Agaricomycotina</taxon>
        <taxon>Agaricomycetes</taxon>
        <taxon>Russulales</taxon>
        <taxon>Bondarzewiaceae</taxon>
        <taxon>Heterobasidion</taxon>
        <taxon>Heterobasidion annosum species complex</taxon>
    </lineage>
</organism>
<sequence length="396" mass="43275">MTIITLPALESPTAALPPIGRIRGASIEKLQESLRYLRLVYSPEVRGSRRVNRKTHSQSSSLRSGTDRDEELGALRSDAFERSYAIRWLTSLIAQVEVMELEGSSDSTSFESIIQTAASLLSICAGTSAAGSVTRSFSFGHGTGEVTVQLTDAPLENQDFGTVGVQTWGSACVLAEMLVEMPEHFDLNLGHVTGERLRVLELGAGTGLVSLTVGKLLQQVCTQRLAEIIASDFHPSTLSNLNLNIASNFPSTSATSSSVVLSAHKLDWSDTVTLDKHLVPFDDSFDLIFGADIIYEAEHALWIRSCLERLLRRPSATQSRTTPSAQFHLVIPLRPTFAIESSTIEQVFPFLRNLDALQDGCSALHISHKEIILCEAQPGVVGEVEYAYYIIQWAAR</sequence>
<dbReference type="RefSeq" id="XP_009549871.1">
    <property type="nucleotide sequence ID" value="XM_009551576.1"/>
</dbReference>
<evidence type="ECO:0000256" key="1">
    <source>
        <dbReference type="SAM" id="MobiDB-lite"/>
    </source>
</evidence>
<dbReference type="GO" id="GO:0008757">
    <property type="term" value="F:S-adenosylmethionine-dependent methyltransferase activity"/>
    <property type="evidence" value="ECO:0007669"/>
    <property type="project" value="UniProtKB-ARBA"/>
</dbReference>
<feature type="region of interest" description="Disordered" evidence="1">
    <location>
        <begin position="48"/>
        <end position="68"/>
    </location>
</feature>
<keyword evidence="3" id="KW-1185">Reference proteome</keyword>
<dbReference type="KEGG" id="hir:HETIRDRAFT_387896"/>
<dbReference type="OrthoDB" id="433955at2759"/>
<dbReference type="HOGENOM" id="CLU_030437_0_0_1"/>
<name>W4JYC0_HETIT</name>
<dbReference type="FunCoup" id="W4JYC0">
    <property type="interactions" value="32"/>
</dbReference>
<dbReference type="SUPFAM" id="SSF53335">
    <property type="entry name" value="S-adenosyl-L-methionine-dependent methyltransferases"/>
    <property type="match status" value="1"/>
</dbReference>
<dbReference type="Gene3D" id="3.40.50.150">
    <property type="entry name" value="Vaccinia Virus protein VP39"/>
    <property type="match status" value="1"/>
</dbReference>
<dbReference type="PANTHER" id="PTHR14614:SF147">
    <property type="entry name" value="S-ADENOSYLMETHIONINE-DEPENDENT METHYLTRANSFERASE OF THE SEVEN BETA-STRAND FAMILY"/>
    <property type="match status" value="1"/>
</dbReference>